<evidence type="ECO:0000256" key="9">
    <source>
        <dbReference type="ARBA" id="ARBA00030409"/>
    </source>
</evidence>
<gene>
    <name evidence="11" type="primary">purC</name>
    <name evidence="13" type="ORF">F8O02_07970</name>
</gene>
<dbReference type="PROSITE" id="PS01058">
    <property type="entry name" value="SAICAR_SYNTHETASE_2"/>
    <property type="match status" value="1"/>
</dbReference>
<dbReference type="HAMAP" id="MF_00137">
    <property type="entry name" value="SAICAR_synth"/>
    <property type="match status" value="1"/>
</dbReference>
<keyword evidence="14" id="KW-1185">Reference proteome</keyword>
<dbReference type="InterPro" id="IPR001636">
    <property type="entry name" value="SAICAR_synth"/>
</dbReference>
<reference evidence="13 14" key="1">
    <citation type="submission" date="2019-09" db="EMBL/GenBank/DDBJ databases">
        <title>Phylogeny of genus Pseudoclavibacter and closely related genus.</title>
        <authorList>
            <person name="Li Y."/>
        </authorList>
    </citation>
    <scope>NUCLEOTIDE SEQUENCE [LARGE SCALE GENOMIC DNA]</scope>
    <source>
        <strain evidence="13 14">JCM 16921</strain>
    </source>
</reference>
<dbReference type="InterPro" id="IPR028923">
    <property type="entry name" value="SAICAR_synt/ADE2_N"/>
</dbReference>
<dbReference type="SUPFAM" id="SSF56104">
    <property type="entry name" value="SAICAR synthase-like"/>
    <property type="match status" value="1"/>
</dbReference>
<evidence type="ECO:0000256" key="5">
    <source>
        <dbReference type="ARBA" id="ARBA00022598"/>
    </source>
</evidence>
<evidence type="ECO:0000313" key="13">
    <source>
        <dbReference type="EMBL" id="KAB1631541.1"/>
    </source>
</evidence>
<dbReference type="OrthoDB" id="9801549at2"/>
<dbReference type="GO" id="GO:0005524">
    <property type="term" value="F:ATP binding"/>
    <property type="evidence" value="ECO:0007669"/>
    <property type="project" value="UniProtKB-KW"/>
</dbReference>
<dbReference type="Proteomes" id="UP000481339">
    <property type="component" value="Unassembled WGS sequence"/>
</dbReference>
<proteinExistence type="inferred from homology"/>
<evidence type="ECO:0000256" key="2">
    <source>
        <dbReference type="ARBA" id="ARBA00010190"/>
    </source>
</evidence>
<evidence type="ECO:0000256" key="7">
    <source>
        <dbReference type="ARBA" id="ARBA00022755"/>
    </source>
</evidence>
<dbReference type="GO" id="GO:0004639">
    <property type="term" value="F:phosphoribosylaminoimidazolesuccinocarboxamide synthase activity"/>
    <property type="evidence" value="ECO:0007669"/>
    <property type="project" value="UniProtKB-UniRule"/>
</dbReference>
<dbReference type="CDD" id="cd01414">
    <property type="entry name" value="SAICAR_synt_Sc"/>
    <property type="match status" value="1"/>
</dbReference>
<dbReference type="GO" id="GO:0005737">
    <property type="term" value="C:cytoplasm"/>
    <property type="evidence" value="ECO:0007669"/>
    <property type="project" value="TreeGrafter"/>
</dbReference>
<evidence type="ECO:0000256" key="6">
    <source>
        <dbReference type="ARBA" id="ARBA00022741"/>
    </source>
</evidence>
<keyword evidence="7 11" id="KW-0658">Purine biosynthesis</keyword>
<name>A0A7C8BMU1_9MICO</name>
<dbReference type="AlphaFoldDB" id="A0A7C8BMU1"/>
<comment type="catalytic activity">
    <reaction evidence="10 11">
        <text>5-amino-1-(5-phospho-D-ribosyl)imidazole-4-carboxylate + L-aspartate + ATP = (2S)-2-[5-amino-1-(5-phospho-beta-D-ribosyl)imidazole-4-carboxamido]succinate + ADP + phosphate + 2 H(+)</text>
        <dbReference type="Rhea" id="RHEA:22628"/>
        <dbReference type="ChEBI" id="CHEBI:15378"/>
        <dbReference type="ChEBI" id="CHEBI:29991"/>
        <dbReference type="ChEBI" id="CHEBI:30616"/>
        <dbReference type="ChEBI" id="CHEBI:43474"/>
        <dbReference type="ChEBI" id="CHEBI:58443"/>
        <dbReference type="ChEBI" id="CHEBI:77657"/>
        <dbReference type="ChEBI" id="CHEBI:456216"/>
        <dbReference type="EC" id="6.3.2.6"/>
    </reaction>
</comment>
<dbReference type="UniPathway" id="UPA00074">
    <property type="reaction ID" value="UER00131"/>
</dbReference>
<evidence type="ECO:0000256" key="4">
    <source>
        <dbReference type="ARBA" id="ARBA00016460"/>
    </source>
</evidence>
<organism evidence="13 14">
    <name type="scientific">Pseudoclavibacter caeni</name>
    <dbReference type="NCBI Taxonomy" id="908846"/>
    <lineage>
        <taxon>Bacteria</taxon>
        <taxon>Bacillati</taxon>
        <taxon>Actinomycetota</taxon>
        <taxon>Actinomycetes</taxon>
        <taxon>Micrococcales</taxon>
        <taxon>Microbacteriaceae</taxon>
        <taxon>Pseudoclavibacter</taxon>
    </lineage>
</organism>
<dbReference type="InterPro" id="IPR018236">
    <property type="entry name" value="SAICAR_synthetase_CS"/>
</dbReference>
<keyword evidence="8 11" id="KW-0067">ATP-binding</keyword>
<dbReference type="Pfam" id="PF01259">
    <property type="entry name" value="SAICAR_synt"/>
    <property type="match status" value="1"/>
</dbReference>
<protein>
    <recommendedName>
        <fullName evidence="4 11">Phosphoribosylaminoimidazole-succinocarboxamide synthase</fullName>
        <ecNumber evidence="3 11">6.3.2.6</ecNumber>
    </recommendedName>
    <alternativeName>
        <fullName evidence="9 11">SAICAR synthetase</fullName>
    </alternativeName>
</protein>
<keyword evidence="6 11" id="KW-0547">Nucleotide-binding</keyword>
<evidence type="ECO:0000256" key="10">
    <source>
        <dbReference type="ARBA" id="ARBA00048475"/>
    </source>
</evidence>
<comment type="caution">
    <text evidence="13">The sequence shown here is derived from an EMBL/GenBank/DDBJ whole genome shotgun (WGS) entry which is preliminary data.</text>
</comment>
<evidence type="ECO:0000313" key="14">
    <source>
        <dbReference type="Proteomes" id="UP000481339"/>
    </source>
</evidence>
<dbReference type="FunFam" id="3.30.470.20:FF:000015">
    <property type="entry name" value="Phosphoribosylaminoimidazole-succinocarboxamide synthase"/>
    <property type="match status" value="1"/>
</dbReference>
<dbReference type="NCBIfam" id="NF010568">
    <property type="entry name" value="PRK13961.1"/>
    <property type="match status" value="1"/>
</dbReference>
<evidence type="ECO:0000256" key="8">
    <source>
        <dbReference type="ARBA" id="ARBA00022840"/>
    </source>
</evidence>
<dbReference type="PANTHER" id="PTHR43700">
    <property type="entry name" value="PHOSPHORIBOSYLAMINOIMIDAZOLE-SUCCINOCARBOXAMIDE SYNTHASE"/>
    <property type="match status" value="1"/>
</dbReference>
<dbReference type="Gene3D" id="3.30.470.20">
    <property type="entry name" value="ATP-grasp fold, B domain"/>
    <property type="match status" value="1"/>
</dbReference>
<accession>A0A7C8BMU1</accession>
<dbReference type="PANTHER" id="PTHR43700:SF1">
    <property type="entry name" value="PHOSPHORIBOSYLAMINOIMIDAZOLE-SUCCINOCARBOXAMIDE SYNTHASE"/>
    <property type="match status" value="1"/>
</dbReference>
<dbReference type="Gene3D" id="3.30.200.20">
    <property type="entry name" value="Phosphorylase Kinase, domain 1"/>
    <property type="match status" value="1"/>
</dbReference>
<comment type="similarity">
    <text evidence="2 11">Belongs to the SAICAR synthetase family.</text>
</comment>
<evidence type="ECO:0000256" key="11">
    <source>
        <dbReference type="HAMAP-Rule" id="MF_00137"/>
    </source>
</evidence>
<dbReference type="NCBIfam" id="TIGR00081">
    <property type="entry name" value="purC"/>
    <property type="match status" value="1"/>
</dbReference>
<dbReference type="RefSeq" id="WP_158036712.1">
    <property type="nucleotide sequence ID" value="NZ_BAAAZV010000002.1"/>
</dbReference>
<sequence>MSPTSIDLPGWHHVYSGKVRDLYVPISAGSLDTADQVLMVASDRVSAFDHMLEPPIPGKGRLLNQLALWWFDRLDFPNHLLSTDVPDPVAGRAIIAKRLRMYPLEAVVRGYVAGSAWAEYRDHGSICGVALPAGLAFGDRLPEPIYTPAFKAPAGQHDENITFEQTVDLIGAEPAAQVRDAALTLYRQGAGIAEERGLIIADTKFEFGDDLGHLTLADEVLTSDSSRYWSREAWEQGKRHESFDKQIVRDWLTEHWDRAGEPPTLPAEIVDRTAQRYRELFERLTGEPAPRG</sequence>
<dbReference type="EMBL" id="WBKA01000006">
    <property type="protein sequence ID" value="KAB1631541.1"/>
    <property type="molecule type" value="Genomic_DNA"/>
</dbReference>
<keyword evidence="5 11" id="KW-0436">Ligase</keyword>
<dbReference type="GO" id="GO:0006189">
    <property type="term" value="P:'de novo' IMP biosynthetic process"/>
    <property type="evidence" value="ECO:0007669"/>
    <property type="project" value="UniProtKB-UniRule"/>
</dbReference>
<evidence type="ECO:0000256" key="3">
    <source>
        <dbReference type="ARBA" id="ARBA00012217"/>
    </source>
</evidence>
<feature type="domain" description="SAICAR synthetase/ADE2 N-terminal" evidence="12">
    <location>
        <begin position="14"/>
        <end position="255"/>
    </location>
</feature>
<comment type="pathway">
    <text evidence="1 11">Purine metabolism; IMP biosynthesis via de novo pathway; 5-amino-1-(5-phospho-D-ribosyl)imidazole-4-carboxamide from 5-amino-1-(5-phospho-D-ribosyl)imidazole-4-carboxylate: step 1/2.</text>
</comment>
<evidence type="ECO:0000259" key="12">
    <source>
        <dbReference type="Pfam" id="PF01259"/>
    </source>
</evidence>
<dbReference type="EC" id="6.3.2.6" evidence="3 11"/>
<evidence type="ECO:0000256" key="1">
    <source>
        <dbReference type="ARBA" id="ARBA00004672"/>
    </source>
</evidence>
<dbReference type="PROSITE" id="PS01057">
    <property type="entry name" value="SAICAR_SYNTHETASE_1"/>
    <property type="match status" value="1"/>
</dbReference>